<evidence type="ECO:0000313" key="2">
    <source>
        <dbReference type="EMBL" id="QOS24661.1"/>
    </source>
</evidence>
<dbReference type="PANTHER" id="PTHR12526">
    <property type="entry name" value="GLYCOSYLTRANSFERASE"/>
    <property type="match status" value="1"/>
</dbReference>
<dbReference type="AlphaFoldDB" id="A0A7M1WCJ0"/>
<dbReference type="GO" id="GO:0016757">
    <property type="term" value="F:glycosyltransferase activity"/>
    <property type="evidence" value="ECO:0007669"/>
    <property type="project" value="InterPro"/>
</dbReference>
<name>A0A7M1WCJ0_VIBPH</name>
<dbReference type="SUPFAM" id="SSF53756">
    <property type="entry name" value="UDP-Glycosyltransferase/glycogen phosphorylase"/>
    <property type="match status" value="1"/>
</dbReference>
<gene>
    <name evidence="2" type="ORF">VP358_00019</name>
</gene>
<dbReference type="RefSeq" id="WP_140322686.1">
    <property type="nucleotide sequence ID" value="NZ_JAYGAV010000002.1"/>
</dbReference>
<feature type="domain" description="Glycosyl transferase family 1" evidence="1">
    <location>
        <begin position="207"/>
        <end position="359"/>
    </location>
</feature>
<dbReference type="GO" id="GO:1901135">
    <property type="term" value="P:carbohydrate derivative metabolic process"/>
    <property type="evidence" value="ECO:0007669"/>
    <property type="project" value="UniProtKB-ARBA"/>
</dbReference>
<dbReference type="CDD" id="cd03801">
    <property type="entry name" value="GT4_PimA-like"/>
    <property type="match status" value="1"/>
</dbReference>
<sequence length="388" mass="44045">MKIKIAYYSPSKGNGWKGHQVNEMIHALKKDGEFAGFLGISNGDKCDSINVREFRLPLKINNFIKKLSKITAIPSYVGYLTGEYLYGVMASRQLGSDYDVVICKPRPHSIVKKAKKAGKKIVLDYGEIHPKVMEKRLKEEYENYDIKNSYIYTNEYAINESLKSIEAADIIIVNSEYSKRTFLESGISESKLKKVNLLSGKNTVIENSISEDDICFVTTAHHSFVKGTHRLIEVWKNIKSKNATLYIVGDLHKDMTEYLNKTDVPDNVKIVGRKNIEDFYKNKNIVGVSYSLAEGYSRVVEEFIRRGYPVVCTEVSTCDLIRNNENGIVVNIKNDTELMSNLERIINEPDIYASLKKGALETAKELNLSKKNYATDLVVTIRDEFDVS</sequence>
<dbReference type="PANTHER" id="PTHR12526:SF630">
    <property type="entry name" value="GLYCOSYLTRANSFERASE"/>
    <property type="match status" value="1"/>
</dbReference>
<dbReference type="Pfam" id="PF00534">
    <property type="entry name" value="Glycos_transf_1"/>
    <property type="match status" value="1"/>
</dbReference>
<evidence type="ECO:0000259" key="1">
    <source>
        <dbReference type="Pfam" id="PF00534"/>
    </source>
</evidence>
<reference evidence="2" key="1">
    <citation type="submission" date="2020-08" db="EMBL/GenBank/DDBJ databases">
        <title>Genetic structure, function and evolution of capsule biosynthesis loci in Vibrio parahaemolyticus.</title>
        <authorList>
            <person name="Li L."/>
            <person name="Bian S."/>
        </authorList>
    </citation>
    <scope>NUCLEOTIDE SEQUENCE</scope>
    <source>
        <strain evidence="2">VP358</strain>
    </source>
</reference>
<dbReference type="InterPro" id="IPR001296">
    <property type="entry name" value="Glyco_trans_1"/>
</dbReference>
<organism evidence="2">
    <name type="scientific">Vibrio parahaemolyticus</name>
    <dbReference type="NCBI Taxonomy" id="670"/>
    <lineage>
        <taxon>Bacteria</taxon>
        <taxon>Pseudomonadati</taxon>
        <taxon>Pseudomonadota</taxon>
        <taxon>Gammaproteobacteria</taxon>
        <taxon>Vibrionales</taxon>
        <taxon>Vibrionaceae</taxon>
        <taxon>Vibrio</taxon>
    </lineage>
</organism>
<proteinExistence type="predicted"/>
<protein>
    <recommendedName>
        <fullName evidence="1">Glycosyl transferase family 1 domain-containing protein</fullName>
    </recommendedName>
</protein>
<accession>A0A7M1WCJ0</accession>
<dbReference type="EMBL" id="MT898274">
    <property type="protein sequence ID" value="QOS24661.1"/>
    <property type="molecule type" value="Genomic_DNA"/>
</dbReference>
<dbReference type="Gene3D" id="3.40.50.2000">
    <property type="entry name" value="Glycogen Phosphorylase B"/>
    <property type="match status" value="2"/>
</dbReference>